<reference evidence="2 3" key="1">
    <citation type="journal article" date="2023" name="bioRxiv">
        <title>Conserved and derived expression patterns and positive selection on dental genes reveal complex evolutionary context of ever-growing rodent molars.</title>
        <authorList>
            <person name="Calamari Z.T."/>
            <person name="Song A."/>
            <person name="Cohen E."/>
            <person name="Akter M."/>
            <person name="Roy R.D."/>
            <person name="Hallikas O."/>
            <person name="Christensen M.M."/>
            <person name="Li P."/>
            <person name="Marangoni P."/>
            <person name="Jernvall J."/>
            <person name="Klein O.D."/>
        </authorList>
    </citation>
    <scope>NUCLEOTIDE SEQUENCE [LARGE SCALE GENOMIC DNA]</scope>
    <source>
        <strain evidence="2">V071</strain>
    </source>
</reference>
<organism evidence="2 3">
    <name type="scientific">Myodes glareolus</name>
    <name type="common">Bank vole</name>
    <name type="synonym">Clethrionomys glareolus</name>
    <dbReference type="NCBI Taxonomy" id="447135"/>
    <lineage>
        <taxon>Eukaryota</taxon>
        <taxon>Metazoa</taxon>
        <taxon>Chordata</taxon>
        <taxon>Craniata</taxon>
        <taxon>Vertebrata</taxon>
        <taxon>Euteleostomi</taxon>
        <taxon>Mammalia</taxon>
        <taxon>Eutheria</taxon>
        <taxon>Euarchontoglires</taxon>
        <taxon>Glires</taxon>
        <taxon>Rodentia</taxon>
        <taxon>Myomorpha</taxon>
        <taxon>Muroidea</taxon>
        <taxon>Cricetidae</taxon>
        <taxon>Arvicolinae</taxon>
        <taxon>Myodes</taxon>
    </lineage>
</organism>
<dbReference type="EMBL" id="JBBHLL010000061">
    <property type="protein sequence ID" value="KAK7822015.1"/>
    <property type="molecule type" value="Genomic_DNA"/>
</dbReference>
<protein>
    <submittedName>
        <fullName evidence="2">Uncharacterized protein</fullName>
    </submittedName>
</protein>
<feature type="region of interest" description="Disordered" evidence="1">
    <location>
        <begin position="59"/>
        <end position="114"/>
    </location>
</feature>
<evidence type="ECO:0000313" key="2">
    <source>
        <dbReference type="EMBL" id="KAK7822015.1"/>
    </source>
</evidence>
<feature type="non-terminal residue" evidence="2">
    <location>
        <position position="1"/>
    </location>
</feature>
<proteinExistence type="predicted"/>
<gene>
    <name evidence="2" type="ORF">U0070_006564</name>
</gene>
<sequence length="140" mass="14553">PAQAAAAAAAAGVRTNLSRYRLEKAAAAAATSMAGCGLSEDTFLSSFFYNYGSSWETPSNQRQLQGLSRPSGAHSAMDAYLPPNLPTQREPEKEAGAGALPRTTPGKSRELERNLHQVAAGAAPLCARRPPAFQLSPGAA</sequence>
<keyword evidence="3" id="KW-1185">Reference proteome</keyword>
<dbReference type="Proteomes" id="UP001488838">
    <property type="component" value="Unassembled WGS sequence"/>
</dbReference>
<feature type="compositionally biased region" description="Polar residues" evidence="1">
    <location>
        <begin position="59"/>
        <end position="68"/>
    </location>
</feature>
<evidence type="ECO:0000313" key="3">
    <source>
        <dbReference type="Proteomes" id="UP001488838"/>
    </source>
</evidence>
<comment type="caution">
    <text evidence="2">The sequence shown here is derived from an EMBL/GenBank/DDBJ whole genome shotgun (WGS) entry which is preliminary data.</text>
</comment>
<accession>A0AAW0J5L2</accession>
<dbReference type="AlphaFoldDB" id="A0AAW0J5L2"/>
<name>A0AAW0J5L2_MYOGA</name>
<evidence type="ECO:0000256" key="1">
    <source>
        <dbReference type="SAM" id="MobiDB-lite"/>
    </source>
</evidence>